<dbReference type="AlphaFoldDB" id="A0A8J3IWI1"/>
<accession>A0A8J3IWI1</accession>
<feature type="transmembrane region" description="Helical" evidence="1">
    <location>
        <begin position="114"/>
        <end position="135"/>
    </location>
</feature>
<feature type="transmembrane region" description="Helical" evidence="1">
    <location>
        <begin position="217"/>
        <end position="235"/>
    </location>
</feature>
<sequence>MDNFMHQPDDTSLTSEIRQQEIDALPAELQPIAHLYAMQPVPRPDAGAAQRLMERLLHEESAAEHANMSWRSSSLQILRVSRWQMLLLGPSFWVSSTLLLVATFLLLPVFGGEVLANLLIVLLPLTAILSVIRAVQKLSLRVHEIEASCPMNIVETTAALVLAIVFLNILLGLITTLALALTNWVPFVALLSTWLGPLLLLVSLSLPVALRWGTLPAFLIGGGPWLYLIVTSLVSQLMENGHVSLVNHNSTQFTLSWLSALLGLGLLLLWFLRGSNWQRHLLQHR</sequence>
<dbReference type="EMBL" id="BNJK01000002">
    <property type="protein sequence ID" value="GHO99800.1"/>
    <property type="molecule type" value="Genomic_DNA"/>
</dbReference>
<keyword evidence="1" id="KW-0472">Membrane</keyword>
<feature type="transmembrane region" description="Helical" evidence="1">
    <location>
        <begin position="85"/>
        <end position="108"/>
    </location>
</feature>
<gene>
    <name evidence="2" type="ORF">KSF_098480</name>
</gene>
<protein>
    <submittedName>
        <fullName evidence="2">Uncharacterized protein</fullName>
    </submittedName>
</protein>
<evidence type="ECO:0000256" key="1">
    <source>
        <dbReference type="SAM" id="Phobius"/>
    </source>
</evidence>
<organism evidence="2 3">
    <name type="scientific">Reticulibacter mediterranei</name>
    <dbReference type="NCBI Taxonomy" id="2778369"/>
    <lineage>
        <taxon>Bacteria</taxon>
        <taxon>Bacillati</taxon>
        <taxon>Chloroflexota</taxon>
        <taxon>Ktedonobacteria</taxon>
        <taxon>Ktedonobacterales</taxon>
        <taxon>Reticulibacteraceae</taxon>
        <taxon>Reticulibacter</taxon>
    </lineage>
</organism>
<feature type="transmembrane region" description="Helical" evidence="1">
    <location>
        <begin position="187"/>
        <end position="210"/>
    </location>
</feature>
<name>A0A8J3IWI1_9CHLR</name>
<keyword evidence="1" id="KW-0812">Transmembrane</keyword>
<keyword evidence="3" id="KW-1185">Reference proteome</keyword>
<keyword evidence="1" id="KW-1133">Transmembrane helix</keyword>
<feature type="transmembrane region" description="Helical" evidence="1">
    <location>
        <begin position="255"/>
        <end position="272"/>
    </location>
</feature>
<feature type="transmembrane region" description="Helical" evidence="1">
    <location>
        <begin position="156"/>
        <end position="181"/>
    </location>
</feature>
<evidence type="ECO:0000313" key="3">
    <source>
        <dbReference type="Proteomes" id="UP000597444"/>
    </source>
</evidence>
<dbReference type="Proteomes" id="UP000597444">
    <property type="component" value="Unassembled WGS sequence"/>
</dbReference>
<comment type="caution">
    <text evidence="2">The sequence shown here is derived from an EMBL/GenBank/DDBJ whole genome shotgun (WGS) entry which is preliminary data.</text>
</comment>
<proteinExistence type="predicted"/>
<evidence type="ECO:0000313" key="2">
    <source>
        <dbReference type="EMBL" id="GHO99800.1"/>
    </source>
</evidence>
<reference evidence="2" key="1">
    <citation type="submission" date="2020-10" db="EMBL/GenBank/DDBJ databases">
        <title>Taxonomic study of unclassified bacteria belonging to the class Ktedonobacteria.</title>
        <authorList>
            <person name="Yabe S."/>
            <person name="Wang C.M."/>
            <person name="Zheng Y."/>
            <person name="Sakai Y."/>
            <person name="Cavaletti L."/>
            <person name="Monciardini P."/>
            <person name="Donadio S."/>
        </authorList>
    </citation>
    <scope>NUCLEOTIDE SEQUENCE</scope>
    <source>
        <strain evidence="2">ID150040</strain>
    </source>
</reference>
<dbReference type="RefSeq" id="WP_220210424.1">
    <property type="nucleotide sequence ID" value="NZ_BNJK01000002.1"/>
</dbReference>